<evidence type="ECO:0000259" key="10">
    <source>
        <dbReference type="PROSITE" id="PS50928"/>
    </source>
</evidence>
<feature type="transmembrane region" description="Helical" evidence="9">
    <location>
        <begin position="146"/>
        <end position="166"/>
    </location>
</feature>
<organism evidence="11 12">
    <name type="scientific">Celeribacter indicus</name>
    <dbReference type="NCBI Taxonomy" id="1208324"/>
    <lineage>
        <taxon>Bacteria</taxon>
        <taxon>Pseudomonadati</taxon>
        <taxon>Pseudomonadota</taxon>
        <taxon>Alphaproteobacteria</taxon>
        <taxon>Rhodobacterales</taxon>
        <taxon>Roseobacteraceae</taxon>
        <taxon>Celeribacter</taxon>
    </lineage>
</organism>
<dbReference type="HOGENOM" id="CLU_046113_1_2_5"/>
<evidence type="ECO:0000256" key="2">
    <source>
        <dbReference type="ARBA" id="ARBA00009306"/>
    </source>
</evidence>
<feature type="transmembrane region" description="Helical" evidence="9">
    <location>
        <begin position="243"/>
        <end position="263"/>
    </location>
</feature>
<gene>
    <name evidence="11" type="ORF">P73_1441</name>
</gene>
<keyword evidence="6 9" id="KW-1133">Transmembrane helix</keyword>
<protein>
    <submittedName>
        <fullName evidence="11">Binding-protein-dependent transporter inner membrane component</fullName>
    </submittedName>
</protein>
<feature type="domain" description="ABC transmembrane type-1" evidence="10">
    <location>
        <begin position="76"/>
        <end position="260"/>
    </location>
</feature>
<evidence type="ECO:0000313" key="12">
    <source>
        <dbReference type="Proteomes" id="UP000031521"/>
    </source>
</evidence>
<dbReference type="PANTHER" id="PTHR30151:SF39">
    <property type="entry name" value="ABC TRANSPORTER PERMEASE PROTEIN"/>
    <property type="match status" value="1"/>
</dbReference>
<keyword evidence="7 9" id="KW-0472">Membrane</keyword>
<dbReference type="KEGG" id="cid:P73_1441"/>
<dbReference type="SUPFAM" id="SSF161098">
    <property type="entry name" value="MetI-like"/>
    <property type="match status" value="1"/>
</dbReference>
<feature type="transmembrane region" description="Helical" evidence="9">
    <location>
        <begin position="25"/>
        <end position="52"/>
    </location>
</feature>
<keyword evidence="4" id="KW-1003">Cell membrane</keyword>
<dbReference type="InterPro" id="IPR035906">
    <property type="entry name" value="MetI-like_sf"/>
</dbReference>
<evidence type="ECO:0000256" key="4">
    <source>
        <dbReference type="ARBA" id="ARBA00022475"/>
    </source>
</evidence>
<dbReference type="PROSITE" id="PS50928">
    <property type="entry name" value="ABC_TM1"/>
    <property type="match status" value="1"/>
</dbReference>
<dbReference type="RefSeq" id="WP_052453097.1">
    <property type="nucleotide sequence ID" value="NZ_CP004393.1"/>
</dbReference>
<evidence type="ECO:0000256" key="9">
    <source>
        <dbReference type="RuleBase" id="RU363032"/>
    </source>
</evidence>
<dbReference type="PANTHER" id="PTHR30151">
    <property type="entry name" value="ALKANE SULFONATE ABC TRANSPORTER-RELATED, MEMBRANE SUBUNIT"/>
    <property type="match status" value="1"/>
</dbReference>
<dbReference type="InterPro" id="IPR000515">
    <property type="entry name" value="MetI-like"/>
</dbReference>
<feature type="transmembrane region" description="Helical" evidence="9">
    <location>
        <begin position="209"/>
        <end position="231"/>
    </location>
</feature>
<evidence type="ECO:0000313" key="11">
    <source>
        <dbReference type="EMBL" id="AJE46156.1"/>
    </source>
</evidence>
<evidence type="ECO:0000256" key="1">
    <source>
        <dbReference type="ARBA" id="ARBA00004651"/>
    </source>
</evidence>
<keyword evidence="3 9" id="KW-0813">Transport</keyword>
<dbReference type="Gene3D" id="1.10.3720.10">
    <property type="entry name" value="MetI-like"/>
    <property type="match status" value="1"/>
</dbReference>
<dbReference type="AlphaFoldDB" id="A0A0B5DZP3"/>
<evidence type="ECO:0000256" key="5">
    <source>
        <dbReference type="ARBA" id="ARBA00022692"/>
    </source>
</evidence>
<keyword evidence="12" id="KW-1185">Reference proteome</keyword>
<dbReference type="STRING" id="1208324.P73_1441"/>
<evidence type="ECO:0000256" key="6">
    <source>
        <dbReference type="ARBA" id="ARBA00022989"/>
    </source>
</evidence>
<accession>A0A0B5DZP3</accession>
<evidence type="ECO:0000256" key="3">
    <source>
        <dbReference type="ARBA" id="ARBA00022448"/>
    </source>
</evidence>
<dbReference type="Pfam" id="PF00528">
    <property type="entry name" value="BPD_transp_1"/>
    <property type="match status" value="1"/>
</dbReference>
<keyword evidence="5 9" id="KW-0812">Transmembrane</keyword>
<proteinExistence type="inferred from homology"/>
<feature type="transmembrane region" description="Helical" evidence="9">
    <location>
        <begin position="87"/>
        <end position="110"/>
    </location>
</feature>
<sequence length="278" mass="30949">MSLREEAAAIRTGFLRDRKLPDPGVLWKGLAPFLLPLAILALWQSASVWHWINPLFLPSPLQVAEVLWRFFSEGTIWRHLGISVQRVFLGFGYGVAVAVLLGAVTGYSAFWRRLIDPMIHGLRTIPGLAWIPMFILWFGIDETSKVALIAKAAFFPTYLNFMSGIVNADRRLIEVGQVYRMTNAQLVRRILLPTAMPYLFVGLRQSMGVAWLVVVAAEMMGASSGIGYLLLDGEMTGRPQIVVACMIIFALCGKATDMAITGISRRLLSWQDTHERAA</sequence>
<evidence type="ECO:0000256" key="8">
    <source>
        <dbReference type="ARBA" id="ARBA00056719"/>
    </source>
</evidence>
<dbReference type="OrthoDB" id="7856646at2"/>
<dbReference type="CDD" id="cd06261">
    <property type="entry name" value="TM_PBP2"/>
    <property type="match status" value="1"/>
</dbReference>
<feature type="transmembrane region" description="Helical" evidence="9">
    <location>
        <begin position="122"/>
        <end position="140"/>
    </location>
</feature>
<comment type="subcellular location">
    <subcellularLocation>
        <location evidence="1 9">Cell membrane</location>
        <topology evidence="1 9">Multi-pass membrane protein</topology>
    </subcellularLocation>
</comment>
<evidence type="ECO:0000256" key="7">
    <source>
        <dbReference type="ARBA" id="ARBA00023136"/>
    </source>
</evidence>
<comment type="similarity">
    <text evidence="2 9">Belongs to the binding-protein-dependent transport system permease family.</text>
</comment>
<reference evidence="11 12" key="1">
    <citation type="journal article" date="2014" name="Int. J. Syst. Evol. Microbiol.">
        <title>Celeribacter indicus sp. nov., a polycyclic aromatic hydrocarbon-degrading bacterium from deep-sea sediment and reclassification of Huaishuia halophila as Celeribacter halophilus comb. nov.</title>
        <authorList>
            <person name="Lai Q."/>
            <person name="Cao J."/>
            <person name="Yuan J."/>
            <person name="Li F."/>
            <person name="Shao Z."/>
        </authorList>
    </citation>
    <scope>NUCLEOTIDE SEQUENCE [LARGE SCALE GENOMIC DNA]</scope>
    <source>
        <strain evidence="11">P73</strain>
    </source>
</reference>
<dbReference type="GO" id="GO:0010438">
    <property type="term" value="P:cellular response to sulfur starvation"/>
    <property type="evidence" value="ECO:0007669"/>
    <property type="project" value="TreeGrafter"/>
</dbReference>
<dbReference type="Proteomes" id="UP000031521">
    <property type="component" value="Chromosome"/>
</dbReference>
<comment type="function">
    <text evidence="8">Probably part of an ABC transporter complex. Probably responsible for the translocation of the substrate across the membrane.</text>
</comment>
<dbReference type="GO" id="GO:0005886">
    <property type="term" value="C:plasma membrane"/>
    <property type="evidence" value="ECO:0007669"/>
    <property type="project" value="UniProtKB-SubCell"/>
</dbReference>
<name>A0A0B5DZP3_9RHOB</name>
<dbReference type="EMBL" id="CP004393">
    <property type="protein sequence ID" value="AJE46156.1"/>
    <property type="molecule type" value="Genomic_DNA"/>
</dbReference>
<dbReference type="FunFam" id="1.10.3720.10:FF:000003">
    <property type="entry name" value="Aliphatic sulfonate ABC transporter permease"/>
    <property type="match status" value="1"/>
</dbReference>
<dbReference type="GO" id="GO:0042918">
    <property type="term" value="P:alkanesulfonate transmembrane transport"/>
    <property type="evidence" value="ECO:0007669"/>
    <property type="project" value="UniProtKB-ARBA"/>
</dbReference>